<gene>
    <name evidence="2" type="ORF">LG649_13190</name>
</gene>
<dbReference type="EMBL" id="JAJAPW010000006">
    <property type="protein sequence ID" value="MCB4799804.1"/>
    <property type="molecule type" value="Genomic_DNA"/>
</dbReference>
<keyword evidence="1" id="KW-0472">Membrane</keyword>
<dbReference type="Proteomes" id="UP001139199">
    <property type="component" value="Unassembled WGS sequence"/>
</dbReference>
<evidence type="ECO:0000313" key="3">
    <source>
        <dbReference type="Proteomes" id="UP001139199"/>
    </source>
</evidence>
<keyword evidence="3" id="KW-1185">Reference proteome</keyword>
<evidence type="ECO:0008006" key="4">
    <source>
        <dbReference type="Google" id="ProtNLM"/>
    </source>
</evidence>
<evidence type="ECO:0000313" key="2">
    <source>
        <dbReference type="EMBL" id="MCB4799804.1"/>
    </source>
</evidence>
<dbReference type="AlphaFoldDB" id="A0A9X1I0Z5"/>
<keyword evidence="1" id="KW-0812">Transmembrane</keyword>
<feature type="transmembrane region" description="Helical" evidence="1">
    <location>
        <begin position="9"/>
        <end position="29"/>
    </location>
</feature>
<dbReference type="RefSeq" id="WP_226544290.1">
    <property type="nucleotide sequence ID" value="NZ_JAJAPW010000006.1"/>
</dbReference>
<reference evidence="2" key="1">
    <citation type="submission" date="2021-10" db="EMBL/GenBank/DDBJ databases">
        <title>Tamlana sargassums sp. nov., and Tamlana laminarinivorans sp. nov., two new bacteria isolated from the brown alga.</title>
        <authorList>
            <person name="Li J."/>
        </authorList>
    </citation>
    <scope>NUCLEOTIDE SEQUENCE</scope>
    <source>
        <strain evidence="2">PT2-4</strain>
    </source>
</reference>
<name>A0A9X1I0Z5_9FLAO</name>
<evidence type="ECO:0000256" key="1">
    <source>
        <dbReference type="SAM" id="Phobius"/>
    </source>
</evidence>
<protein>
    <recommendedName>
        <fullName evidence="4">TonB family protein</fullName>
    </recommendedName>
</protein>
<proteinExistence type="predicted"/>
<comment type="caution">
    <text evidence="2">The sequence shown here is derived from an EMBL/GenBank/DDBJ whole genome shotgun (WGS) entry which is preliminary data.</text>
</comment>
<accession>A0A9X1I0Z5</accession>
<organism evidence="2 3">
    <name type="scientific">Neotamlana laminarinivorans</name>
    <dbReference type="NCBI Taxonomy" id="2883124"/>
    <lineage>
        <taxon>Bacteria</taxon>
        <taxon>Pseudomonadati</taxon>
        <taxon>Bacteroidota</taxon>
        <taxon>Flavobacteriia</taxon>
        <taxon>Flavobacteriales</taxon>
        <taxon>Flavobacteriaceae</taxon>
        <taxon>Neotamlana</taxon>
    </lineage>
</organism>
<keyword evidence="1" id="KW-1133">Transmembrane helix</keyword>
<sequence length="238" mass="26828">MTLTDQHKALIITFLLSGVVVFCTFIFGLKQQELYTAESYYELEPEEYLPEDVNQEIKALEESSKNSEAETNNAFNEAKQNEHFAQAFKTIAPPEDYVPDLEGFDAGPNTSKLKYSQKEAKSLNKDELDKFSKVNELLKKQQDKNNNAKSTISFSLKDRSRVHIPIPVYLCEENGKIVVNITVNGEGHVTDTYINNSSTSENQCLKEKALEYAKQSVFSADASKQTQIGTITFNFIGK</sequence>